<comment type="subcellular location">
    <subcellularLocation>
        <location evidence="2">Cell envelope</location>
    </subcellularLocation>
</comment>
<dbReference type="Pfam" id="PF00561">
    <property type="entry name" value="Abhydrolase_1"/>
    <property type="match status" value="1"/>
</dbReference>
<evidence type="ECO:0000256" key="7">
    <source>
        <dbReference type="ARBA" id="ARBA00022670"/>
    </source>
</evidence>
<evidence type="ECO:0000256" key="1">
    <source>
        <dbReference type="ARBA" id="ARBA00001585"/>
    </source>
</evidence>
<dbReference type="GO" id="GO:0016020">
    <property type="term" value="C:membrane"/>
    <property type="evidence" value="ECO:0007669"/>
    <property type="project" value="TreeGrafter"/>
</dbReference>
<keyword evidence="8 10" id="KW-0378">Hydrolase</keyword>
<name>A0A1E7XHL7_9LACO</name>
<dbReference type="EC" id="3.4.11.5" evidence="4 10"/>
<feature type="active site" description="Nucleophile" evidence="11">
    <location>
        <position position="118"/>
    </location>
</feature>
<comment type="caution">
    <text evidence="13">The sequence shown here is derived from an EMBL/GenBank/DDBJ whole genome shotgun (WGS) entry which is preliminary data.</text>
</comment>
<evidence type="ECO:0000256" key="4">
    <source>
        <dbReference type="ARBA" id="ARBA00012568"/>
    </source>
</evidence>
<dbReference type="SUPFAM" id="SSF53474">
    <property type="entry name" value="alpha/beta-Hydrolases"/>
    <property type="match status" value="1"/>
</dbReference>
<dbReference type="NCBIfam" id="TIGR01250">
    <property type="entry name" value="pro_imino_pep_2"/>
    <property type="match status" value="1"/>
</dbReference>
<dbReference type="STRING" id="481719.LASUN_05540"/>
<comment type="similarity">
    <text evidence="3 10">Belongs to the peptidase S33 family.</text>
</comment>
<evidence type="ECO:0000313" key="13">
    <source>
        <dbReference type="EMBL" id="OFA12616.1"/>
    </source>
</evidence>
<dbReference type="GO" id="GO:0006508">
    <property type="term" value="P:proteolysis"/>
    <property type="evidence" value="ECO:0007669"/>
    <property type="project" value="UniProtKB-KW"/>
</dbReference>
<evidence type="ECO:0000256" key="3">
    <source>
        <dbReference type="ARBA" id="ARBA00010088"/>
    </source>
</evidence>
<comment type="function">
    <text evidence="10">Releases the N-terminal proline from various substrates.</text>
</comment>
<evidence type="ECO:0000256" key="5">
    <source>
        <dbReference type="ARBA" id="ARBA00021843"/>
    </source>
</evidence>
<dbReference type="PIRSF" id="PIRSF005539">
    <property type="entry name" value="Pept_S33_TRI_F1"/>
    <property type="match status" value="1"/>
</dbReference>
<dbReference type="GO" id="GO:0030313">
    <property type="term" value="C:cell envelope"/>
    <property type="evidence" value="ECO:0007669"/>
    <property type="project" value="UniProtKB-SubCell"/>
</dbReference>
<dbReference type="PRINTS" id="PR00793">
    <property type="entry name" value="PROAMNOPTASE"/>
</dbReference>
<dbReference type="InterPro" id="IPR005945">
    <property type="entry name" value="Pro_imino_pep"/>
</dbReference>
<dbReference type="InterPro" id="IPR002410">
    <property type="entry name" value="Peptidase_S33"/>
</dbReference>
<dbReference type="Gene3D" id="3.40.50.1820">
    <property type="entry name" value="alpha/beta hydrolase"/>
    <property type="match status" value="1"/>
</dbReference>
<feature type="domain" description="AB hydrolase-1" evidence="12">
    <location>
        <begin position="43"/>
        <end position="289"/>
    </location>
</feature>
<proteinExistence type="inferred from homology"/>
<feature type="active site" evidence="11">
    <location>
        <position position="257"/>
    </location>
</feature>
<evidence type="ECO:0000256" key="2">
    <source>
        <dbReference type="ARBA" id="ARBA00004196"/>
    </source>
</evidence>
<protein>
    <recommendedName>
        <fullName evidence="5 10">Proline iminopeptidase</fullName>
        <shortName evidence="10">PIP</shortName>
        <ecNumber evidence="4 10">3.4.11.5</ecNumber>
    </recommendedName>
    <alternativeName>
        <fullName evidence="9 10">Prolyl aminopeptidase</fullName>
    </alternativeName>
</protein>
<dbReference type="InterPro" id="IPR029058">
    <property type="entry name" value="AB_hydrolase_fold"/>
</dbReference>
<dbReference type="PANTHER" id="PTHR43798:SF31">
    <property type="entry name" value="AB HYDROLASE SUPERFAMILY PROTEIN YCLE"/>
    <property type="match status" value="1"/>
</dbReference>
<organism evidence="13 14">
    <name type="scientific">Lentilactobacillus sunkii</name>
    <dbReference type="NCBI Taxonomy" id="481719"/>
    <lineage>
        <taxon>Bacteria</taxon>
        <taxon>Bacillati</taxon>
        <taxon>Bacillota</taxon>
        <taxon>Bacilli</taxon>
        <taxon>Lactobacillales</taxon>
        <taxon>Lactobacillaceae</taxon>
        <taxon>Lentilactobacillus</taxon>
    </lineage>
</organism>
<evidence type="ECO:0000256" key="10">
    <source>
        <dbReference type="PIRNR" id="PIRNR005539"/>
    </source>
</evidence>
<keyword evidence="6 10" id="KW-0031">Aminopeptidase</keyword>
<accession>A0A1E7XHL7</accession>
<comment type="catalytic activity">
    <reaction evidence="1 10">
        <text>Release of N-terminal proline from a peptide.</text>
        <dbReference type="EC" id="3.4.11.5"/>
    </reaction>
</comment>
<dbReference type="AlphaFoldDB" id="A0A1E7XHL7"/>
<dbReference type="EMBL" id="MIQE01000006">
    <property type="protein sequence ID" value="OFA12616.1"/>
    <property type="molecule type" value="Genomic_DNA"/>
</dbReference>
<evidence type="ECO:0000259" key="12">
    <source>
        <dbReference type="Pfam" id="PF00561"/>
    </source>
</evidence>
<gene>
    <name evidence="13" type="primary">pip</name>
    <name evidence="13" type="ORF">LASUN_05540</name>
</gene>
<dbReference type="InterPro" id="IPR050266">
    <property type="entry name" value="AB_hydrolase_sf"/>
</dbReference>
<feature type="active site" description="Proton donor" evidence="11">
    <location>
        <position position="284"/>
    </location>
</feature>
<evidence type="ECO:0000256" key="6">
    <source>
        <dbReference type="ARBA" id="ARBA00022438"/>
    </source>
</evidence>
<reference evidence="13 14" key="1">
    <citation type="submission" date="2016-09" db="EMBL/GenBank/DDBJ databases">
        <title>Genome Sequence of Lactobacillus sunkii Strain CG01.</title>
        <authorList>
            <person name="Poehlein A."/>
            <person name="Gabris C."/>
            <person name="Bengelsdorf F.R."/>
            <person name="Duerre P."/>
            <person name="Daniel R."/>
        </authorList>
    </citation>
    <scope>NUCLEOTIDE SEQUENCE [LARGE SCALE GENOMIC DNA]</scope>
    <source>
        <strain evidence="13 14">CG_D</strain>
    </source>
</reference>
<dbReference type="NCBIfam" id="NF045945">
    <property type="entry name" value="ProImpepLactob"/>
    <property type="match status" value="1"/>
</dbReference>
<evidence type="ECO:0000256" key="8">
    <source>
        <dbReference type="ARBA" id="ARBA00022801"/>
    </source>
</evidence>
<dbReference type="Proteomes" id="UP000177010">
    <property type="component" value="Unassembled WGS sequence"/>
</dbReference>
<dbReference type="InterPro" id="IPR000073">
    <property type="entry name" value="AB_hydrolase_1"/>
</dbReference>
<evidence type="ECO:0000313" key="14">
    <source>
        <dbReference type="Proteomes" id="UP000177010"/>
    </source>
</evidence>
<dbReference type="PANTHER" id="PTHR43798">
    <property type="entry name" value="MONOACYLGLYCEROL LIPASE"/>
    <property type="match status" value="1"/>
</dbReference>
<dbReference type="GO" id="GO:0004177">
    <property type="term" value="F:aminopeptidase activity"/>
    <property type="evidence" value="ECO:0007669"/>
    <property type="project" value="UniProtKB-KW"/>
</dbReference>
<sequence>MPIKQFCMKGLDYLMKIEEGYMPFKGYKTYYRIVGEKTPGKAPLLLIHGGPGSSHNYFELLDDYADTGRQLIMYDQVGCGKSSLPEDESIYVKETWAEELIALRKYLHLDEVHMLGQSWGGMLEMLYLTHYSQEGVKSVMIDGSPSSIQLWIKEQHRLLKYLSYEDRQAIAEAERTGNFSGPKYLAANDRYMEMYCWDDPDENSPEPLRRPTNGKRASLIAEGPNEFTENGTISDFDVTDDLKNIHVPVLVTNGTDDLCTPLIAKTVYDHIPGAKWHLFANSRHLALLDQHDEFINVLDSWLKEND</sequence>
<keyword evidence="7 10" id="KW-0645">Protease</keyword>
<evidence type="ECO:0000256" key="9">
    <source>
        <dbReference type="ARBA" id="ARBA00029605"/>
    </source>
</evidence>
<evidence type="ECO:0000256" key="11">
    <source>
        <dbReference type="PIRSR" id="PIRSR005539-1"/>
    </source>
</evidence>